<gene>
    <name evidence="3" type="ORF">BAL341_001</name>
</gene>
<evidence type="ECO:0000259" key="2">
    <source>
        <dbReference type="Pfam" id="PF25023"/>
    </source>
</evidence>
<dbReference type="PANTHER" id="PTHR32305:SF15">
    <property type="entry name" value="PROTEIN RHSA-RELATED"/>
    <property type="match status" value="1"/>
</dbReference>
<dbReference type="Gene3D" id="2.180.10.10">
    <property type="entry name" value="RHS repeat-associated core"/>
    <property type="match status" value="1"/>
</dbReference>
<dbReference type="AlphaFoldDB" id="A0A486XHH7"/>
<proteinExistence type="predicted"/>
<evidence type="ECO:0000256" key="1">
    <source>
        <dbReference type="ARBA" id="ARBA00022737"/>
    </source>
</evidence>
<dbReference type="PANTHER" id="PTHR32305">
    <property type="match status" value="1"/>
</dbReference>
<dbReference type="NCBIfam" id="TIGR03696">
    <property type="entry name" value="Rhs_assc_core"/>
    <property type="match status" value="1"/>
</dbReference>
<sequence>MTFGSGGKKQDLTLRGGKKQDLTLRGGAVVESYGYDANGNRTSHSSLLRGIANQTASYVAGDQLAQSGNAVYSYDANGRLSQKTITENGETTATQYQYSSTGRLLAVTTADKAITYRHNALGQRVAKLVDGVVTEKYLWQNLTTLLAVYDANNNVKQRFEYGLSHTPVSFSQAGQRYYIQTDHLGSPRVISNATGSVIKTLSYDSYGNVISDSNPDFSIPFGFAGGLYDADTGLVRFGYRDYDPQTGRWTARDPIGFAGGDTNLYGYVLGDPVNFIDPSGLFALPQIPQGVVNAVTDFGDAISFGLTDKIRDAMGTNSGVDKCSSAYASGAFVANFVDLKRGAVSGARALTKGGARNSANAARLRAQLTGQEIAGGHAFEKHVLRQGEFAGLGIRTRKQFARHIEGVVNHPTATKQLSGGRTAYWDNASSTVVIRNPRAGDGGTAFQPANGRAYFDGLR</sequence>
<feature type="domain" description="Teneurin-like YD-shell" evidence="2">
    <location>
        <begin position="29"/>
        <end position="253"/>
    </location>
</feature>
<protein>
    <submittedName>
        <fullName evidence="3">Rhs family protein</fullName>
    </submittedName>
</protein>
<organism evidence="3">
    <name type="scientific">Rheinheimera sp. BAL341</name>
    <dbReference type="NCBI Taxonomy" id="1708203"/>
    <lineage>
        <taxon>Bacteria</taxon>
        <taxon>Pseudomonadati</taxon>
        <taxon>Pseudomonadota</taxon>
        <taxon>Gammaproteobacteria</taxon>
        <taxon>Chromatiales</taxon>
        <taxon>Chromatiaceae</taxon>
        <taxon>Rheinheimera</taxon>
    </lineage>
</organism>
<dbReference type="SUPFAM" id="SSF82171">
    <property type="entry name" value="DPP6 N-terminal domain-like"/>
    <property type="match status" value="1"/>
</dbReference>
<dbReference type="EMBL" id="CAAJGR010000001">
    <property type="protein sequence ID" value="VHN99446.1"/>
    <property type="molecule type" value="Genomic_DNA"/>
</dbReference>
<keyword evidence="1" id="KW-0677">Repeat</keyword>
<evidence type="ECO:0000313" key="3">
    <source>
        <dbReference type="EMBL" id="VHN99446.1"/>
    </source>
</evidence>
<reference evidence="3" key="1">
    <citation type="submission" date="2019-04" db="EMBL/GenBank/DDBJ databases">
        <authorList>
            <person name="Brambilla D."/>
        </authorList>
    </citation>
    <scope>NUCLEOTIDE SEQUENCE</scope>
    <source>
        <strain evidence="3">BAL1</strain>
    </source>
</reference>
<dbReference type="InterPro" id="IPR050708">
    <property type="entry name" value="T6SS_VgrG/RHS"/>
</dbReference>
<accession>A0A486XHH7</accession>
<dbReference type="InterPro" id="IPR022385">
    <property type="entry name" value="Rhs_assc_core"/>
</dbReference>
<dbReference type="InterPro" id="IPR056823">
    <property type="entry name" value="TEN-like_YD-shell"/>
</dbReference>
<name>A0A486XHH7_9GAMM</name>
<dbReference type="Pfam" id="PF25023">
    <property type="entry name" value="TEN_YD-shell"/>
    <property type="match status" value="1"/>
</dbReference>